<dbReference type="AlphaFoldDB" id="A0ABD5S5Z1"/>
<gene>
    <name evidence="1" type="ORF">ACFQE1_22060</name>
</gene>
<sequence>EAAVEAASSKATLDSVVERAESAREYRKFD</sequence>
<evidence type="ECO:0000313" key="1">
    <source>
        <dbReference type="EMBL" id="MFC6727014.1"/>
    </source>
</evidence>
<dbReference type="EMBL" id="JBHSWU010001597">
    <property type="protein sequence ID" value="MFC6727014.1"/>
    <property type="molecule type" value="Genomic_DNA"/>
</dbReference>
<reference evidence="1 2" key="1">
    <citation type="journal article" date="2019" name="Int. J. Syst. Evol. Microbiol.">
        <title>The Global Catalogue of Microorganisms (GCM) 10K type strain sequencing project: providing services to taxonomists for standard genome sequencing and annotation.</title>
        <authorList>
            <consortium name="The Broad Institute Genomics Platform"/>
            <consortium name="The Broad Institute Genome Sequencing Center for Infectious Disease"/>
            <person name="Wu L."/>
            <person name="Ma J."/>
        </authorList>
    </citation>
    <scope>NUCLEOTIDE SEQUENCE [LARGE SCALE GENOMIC DNA]</scope>
    <source>
        <strain evidence="1 2">NBRC 111368</strain>
    </source>
</reference>
<keyword evidence="2" id="KW-1185">Reference proteome</keyword>
<protein>
    <submittedName>
        <fullName evidence="1">PTS mannose transporter subunit IID</fullName>
    </submittedName>
</protein>
<evidence type="ECO:0000313" key="2">
    <source>
        <dbReference type="Proteomes" id="UP001596328"/>
    </source>
</evidence>
<organism evidence="1 2">
    <name type="scientific">Halobium palmae</name>
    <dbReference type="NCBI Taxonomy" id="1776492"/>
    <lineage>
        <taxon>Archaea</taxon>
        <taxon>Methanobacteriati</taxon>
        <taxon>Methanobacteriota</taxon>
        <taxon>Stenosarchaea group</taxon>
        <taxon>Halobacteria</taxon>
        <taxon>Halobacteriales</taxon>
        <taxon>Haloferacaceae</taxon>
        <taxon>Halobium</taxon>
    </lineage>
</organism>
<feature type="non-terminal residue" evidence="1">
    <location>
        <position position="1"/>
    </location>
</feature>
<dbReference type="Proteomes" id="UP001596328">
    <property type="component" value="Unassembled WGS sequence"/>
</dbReference>
<proteinExistence type="predicted"/>
<name>A0ABD5S5Z1_9EURY</name>
<comment type="caution">
    <text evidence="1">The sequence shown here is derived from an EMBL/GenBank/DDBJ whole genome shotgun (WGS) entry which is preliminary data.</text>
</comment>
<accession>A0ABD5S5Z1</accession>